<feature type="compositionally biased region" description="Polar residues" evidence="1">
    <location>
        <begin position="1"/>
        <end position="36"/>
    </location>
</feature>
<name>A0A4V4HBY1_DENBC</name>
<dbReference type="EMBL" id="ML179833">
    <property type="protein sequence ID" value="THU81165.1"/>
    <property type="molecule type" value="Genomic_DNA"/>
</dbReference>
<dbReference type="Proteomes" id="UP000297245">
    <property type="component" value="Unassembled WGS sequence"/>
</dbReference>
<organism evidence="2 3">
    <name type="scientific">Dendrothele bispora (strain CBS 962.96)</name>
    <dbReference type="NCBI Taxonomy" id="1314807"/>
    <lineage>
        <taxon>Eukaryota</taxon>
        <taxon>Fungi</taxon>
        <taxon>Dikarya</taxon>
        <taxon>Basidiomycota</taxon>
        <taxon>Agaricomycotina</taxon>
        <taxon>Agaricomycetes</taxon>
        <taxon>Agaricomycetidae</taxon>
        <taxon>Agaricales</taxon>
        <taxon>Agaricales incertae sedis</taxon>
        <taxon>Dendrothele</taxon>
    </lineage>
</organism>
<reference evidence="2 3" key="1">
    <citation type="journal article" date="2019" name="Nat. Ecol. Evol.">
        <title>Megaphylogeny resolves global patterns of mushroom evolution.</title>
        <authorList>
            <person name="Varga T."/>
            <person name="Krizsan K."/>
            <person name="Foldi C."/>
            <person name="Dima B."/>
            <person name="Sanchez-Garcia M."/>
            <person name="Sanchez-Ramirez S."/>
            <person name="Szollosi G.J."/>
            <person name="Szarkandi J.G."/>
            <person name="Papp V."/>
            <person name="Albert L."/>
            <person name="Andreopoulos W."/>
            <person name="Angelini C."/>
            <person name="Antonin V."/>
            <person name="Barry K.W."/>
            <person name="Bougher N.L."/>
            <person name="Buchanan P."/>
            <person name="Buyck B."/>
            <person name="Bense V."/>
            <person name="Catcheside P."/>
            <person name="Chovatia M."/>
            <person name="Cooper J."/>
            <person name="Damon W."/>
            <person name="Desjardin D."/>
            <person name="Finy P."/>
            <person name="Geml J."/>
            <person name="Haridas S."/>
            <person name="Hughes K."/>
            <person name="Justo A."/>
            <person name="Karasinski D."/>
            <person name="Kautmanova I."/>
            <person name="Kiss B."/>
            <person name="Kocsube S."/>
            <person name="Kotiranta H."/>
            <person name="LaButti K.M."/>
            <person name="Lechner B.E."/>
            <person name="Liimatainen K."/>
            <person name="Lipzen A."/>
            <person name="Lukacs Z."/>
            <person name="Mihaltcheva S."/>
            <person name="Morgado L.N."/>
            <person name="Niskanen T."/>
            <person name="Noordeloos M.E."/>
            <person name="Ohm R.A."/>
            <person name="Ortiz-Santana B."/>
            <person name="Ovrebo C."/>
            <person name="Racz N."/>
            <person name="Riley R."/>
            <person name="Savchenko A."/>
            <person name="Shiryaev A."/>
            <person name="Soop K."/>
            <person name="Spirin V."/>
            <person name="Szebenyi C."/>
            <person name="Tomsovsky M."/>
            <person name="Tulloss R.E."/>
            <person name="Uehling J."/>
            <person name="Grigoriev I.V."/>
            <person name="Vagvolgyi C."/>
            <person name="Papp T."/>
            <person name="Martin F.M."/>
            <person name="Miettinen O."/>
            <person name="Hibbett D.S."/>
            <person name="Nagy L.G."/>
        </authorList>
    </citation>
    <scope>NUCLEOTIDE SEQUENCE [LARGE SCALE GENOMIC DNA]</scope>
    <source>
        <strain evidence="2 3">CBS 962.96</strain>
    </source>
</reference>
<protein>
    <submittedName>
        <fullName evidence="2">Uncharacterized protein</fullName>
    </submittedName>
</protein>
<evidence type="ECO:0000256" key="1">
    <source>
        <dbReference type="SAM" id="MobiDB-lite"/>
    </source>
</evidence>
<dbReference type="AlphaFoldDB" id="A0A4V4HBY1"/>
<evidence type="ECO:0000313" key="2">
    <source>
        <dbReference type="EMBL" id="THU81165.1"/>
    </source>
</evidence>
<feature type="region of interest" description="Disordered" evidence="1">
    <location>
        <begin position="1"/>
        <end position="116"/>
    </location>
</feature>
<sequence>MATQTMTETYTQQDNTRSNSTPSPDPNHNSGFSTLTPEGYWRRGSQPCQQSESPPRSVFQGEGHTLRSSSAPPDNPKGPGRNEGFNTPDAPRPPLTYLPTPEPMRPRPRTRIPSNHCNYETLEEEIRASENLERTVKRRGNSL</sequence>
<gene>
    <name evidence="2" type="ORF">K435DRAFT_873617</name>
</gene>
<keyword evidence="3" id="KW-1185">Reference proteome</keyword>
<accession>A0A4V4HBY1</accession>
<proteinExistence type="predicted"/>
<evidence type="ECO:0000313" key="3">
    <source>
        <dbReference type="Proteomes" id="UP000297245"/>
    </source>
</evidence>
<feature type="compositionally biased region" description="Pro residues" evidence="1">
    <location>
        <begin position="90"/>
        <end position="103"/>
    </location>
</feature>